<accession>A0A4Z1EIM7</accession>
<sequence length="93" mass="10460">MRLANSNEPLESTGPKRMNFICVTLRFGGPTTTFEAFISFQRKVPGHFAPEWIWKSRSGIVHGKTGEQGVIKALRSLPFKSSETSQTGRQCRF</sequence>
<name>A0A4Z1EIM7_9HELO</name>
<dbReference type="OrthoDB" id="10270490at2759"/>
<evidence type="ECO:0000313" key="2">
    <source>
        <dbReference type="Proteomes" id="UP000297777"/>
    </source>
</evidence>
<dbReference type="EMBL" id="PQXH01000128">
    <property type="protein sequence ID" value="TGO10662.1"/>
    <property type="molecule type" value="Genomic_DNA"/>
</dbReference>
<comment type="caution">
    <text evidence="1">The sequence shown here is derived from an EMBL/GenBank/DDBJ whole genome shotgun (WGS) entry which is preliminary data.</text>
</comment>
<keyword evidence="2" id="KW-1185">Reference proteome</keyword>
<protein>
    <submittedName>
        <fullName evidence="1">Uncharacterized protein</fullName>
    </submittedName>
</protein>
<proteinExistence type="predicted"/>
<dbReference type="AlphaFoldDB" id="A0A4Z1EIM7"/>
<dbReference type="Proteomes" id="UP000297777">
    <property type="component" value="Unassembled WGS sequence"/>
</dbReference>
<gene>
    <name evidence="1" type="ORF">BTUL_0128g00060</name>
</gene>
<reference evidence="1 2" key="1">
    <citation type="submission" date="2017-12" db="EMBL/GenBank/DDBJ databases">
        <title>Comparative genomics of Botrytis spp.</title>
        <authorList>
            <person name="Valero-Jimenez C.A."/>
            <person name="Tapia P."/>
            <person name="Veloso J."/>
            <person name="Silva-Moreno E."/>
            <person name="Staats M."/>
            <person name="Valdes J.H."/>
            <person name="Van Kan J.A.L."/>
        </authorList>
    </citation>
    <scope>NUCLEOTIDE SEQUENCE [LARGE SCALE GENOMIC DNA]</scope>
    <source>
        <strain evidence="1 2">Bt9001</strain>
    </source>
</reference>
<organism evidence="1 2">
    <name type="scientific">Botrytis tulipae</name>
    <dbReference type="NCBI Taxonomy" id="87230"/>
    <lineage>
        <taxon>Eukaryota</taxon>
        <taxon>Fungi</taxon>
        <taxon>Dikarya</taxon>
        <taxon>Ascomycota</taxon>
        <taxon>Pezizomycotina</taxon>
        <taxon>Leotiomycetes</taxon>
        <taxon>Helotiales</taxon>
        <taxon>Sclerotiniaceae</taxon>
        <taxon>Botrytis</taxon>
    </lineage>
</organism>
<evidence type="ECO:0000313" key="1">
    <source>
        <dbReference type="EMBL" id="TGO10662.1"/>
    </source>
</evidence>